<evidence type="ECO:0000259" key="8">
    <source>
        <dbReference type="Pfam" id="PF25917"/>
    </source>
</evidence>
<dbReference type="PANTHER" id="PTHR30469">
    <property type="entry name" value="MULTIDRUG RESISTANCE PROTEIN MDTA"/>
    <property type="match status" value="1"/>
</dbReference>
<comment type="similarity">
    <text evidence="2">Belongs to the membrane fusion protein (MFP) (TC 8.A.1) family.</text>
</comment>
<keyword evidence="6" id="KW-0472">Membrane</keyword>
<feature type="domain" description="Multidrug resistance protein MdtA-like alpha-helical hairpin" evidence="7">
    <location>
        <begin position="151"/>
        <end position="210"/>
    </location>
</feature>
<evidence type="ECO:0000259" key="7">
    <source>
        <dbReference type="Pfam" id="PF25876"/>
    </source>
</evidence>
<organism evidence="10 11">
    <name type="scientific">Roseateles koreensis</name>
    <dbReference type="NCBI Taxonomy" id="2987526"/>
    <lineage>
        <taxon>Bacteria</taxon>
        <taxon>Pseudomonadati</taxon>
        <taxon>Pseudomonadota</taxon>
        <taxon>Betaproteobacteria</taxon>
        <taxon>Burkholderiales</taxon>
        <taxon>Sphaerotilaceae</taxon>
        <taxon>Roseateles</taxon>
    </lineage>
</organism>
<dbReference type="Pfam" id="PF25967">
    <property type="entry name" value="RND-MFP_C"/>
    <property type="match status" value="1"/>
</dbReference>
<evidence type="ECO:0000256" key="2">
    <source>
        <dbReference type="ARBA" id="ARBA00009477"/>
    </source>
</evidence>
<protein>
    <submittedName>
        <fullName evidence="10">Efflux RND transporter periplasmic adaptor subunit</fullName>
    </submittedName>
</protein>
<dbReference type="Pfam" id="PF25917">
    <property type="entry name" value="BSH_RND"/>
    <property type="match status" value="1"/>
</dbReference>
<keyword evidence="4" id="KW-0175">Coiled coil</keyword>
<keyword evidence="6" id="KW-0812">Transmembrane</keyword>
<dbReference type="SUPFAM" id="SSF111369">
    <property type="entry name" value="HlyD-like secretion proteins"/>
    <property type="match status" value="1"/>
</dbReference>
<dbReference type="EMBL" id="JAQQXS010000007">
    <property type="protein sequence ID" value="MDC8785336.1"/>
    <property type="molecule type" value="Genomic_DNA"/>
</dbReference>
<dbReference type="InterPro" id="IPR058625">
    <property type="entry name" value="MdtA-like_BSH"/>
</dbReference>
<evidence type="ECO:0000256" key="1">
    <source>
        <dbReference type="ARBA" id="ARBA00004196"/>
    </source>
</evidence>
<dbReference type="Gene3D" id="2.40.50.100">
    <property type="match status" value="1"/>
</dbReference>
<dbReference type="Pfam" id="PF25876">
    <property type="entry name" value="HH_MFP_RND"/>
    <property type="match status" value="1"/>
</dbReference>
<sequence length="422" mass="44435">MKPIITPPPSSGIGQRLSHKWGFPPVERRTHRTHSMRHIARTGGLALGLALLGGLALLMLNPHGKASAMAAPPQTQTGSPALASYLVTSGAQASRRSFDGVVEAQRQTVLAAQVAGAIEQLNVKVGDRVEAGQVLLRIDARSAADAALASEAQAQAARANLQLATRDFERQQQLFQKHYISQAALDQAESQFKATQAQVHAQLAQLGGARTLSSLHVVRSPYSGVVAEVPVNLGDMALPGRPLLTLYDPRNLRVSASLPQQVVAAWKPGAAPQFSVMLPGREESVAAGVAPTRVQVLPTVDAGTHTVALRLDLPQAGPNTLSAAPGMFARVWLLEAPDSPGAIDASGALKPPSDARIMVPRSAVLRRTELTAAYVLSDSGRPELRQLRLGAVQGDRVEVLAGLSPGERIASQPAEAARQARP</sequence>
<dbReference type="InterPro" id="IPR006143">
    <property type="entry name" value="RND_pump_MFP"/>
</dbReference>
<feature type="compositionally biased region" description="Pro residues" evidence="5">
    <location>
        <begin position="1"/>
        <end position="10"/>
    </location>
</feature>
<gene>
    <name evidence="10" type="ORF">PRZ01_09055</name>
</gene>
<dbReference type="RefSeq" id="WP_273596457.1">
    <property type="nucleotide sequence ID" value="NZ_JAQQXS010000007.1"/>
</dbReference>
<keyword evidence="11" id="KW-1185">Reference proteome</keyword>
<proteinExistence type="inferred from homology"/>
<comment type="caution">
    <text evidence="10">The sequence shown here is derived from an EMBL/GenBank/DDBJ whole genome shotgun (WGS) entry which is preliminary data.</text>
</comment>
<feature type="coiled-coil region" evidence="4">
    <location>
        <begin position="154"/>
        <end position="205"/>
    </location>
</feature>
<evidence type="ECO:0000256" key="6">
    <source>
        <dbReference type="SAM" id="Phobius"/>
    </source>
</evidence>
<feature type="domain" description="Multidrug resistance protein MdtA-like C-terminal permuted SH3" evidence="9">
    <location>
        <begin position="357"/>
        <end position="409"/>
    </location>
</feature>
<name>A0ABT5KQZ6_9BURK</name>
<evidence type="ECO:0000313" key="10">
    <source>
        <dbReference type="EMBL" id="MDC8785336.1"/>
    </source>
</evidence>
<feature type="transmembrane region" description="Helical" evidence="6">
    <location>
        <begin position="38"/>
        <end position="60"/>
    </location>
</feature>
<dbReference type="Gene3D" id="2.40.420.20">
    <property type="match status" value="1"/>
</dbReference>
<feature type="region of interest" description="Disordered" evidence="5">
    <location>
        <begin position="1"/>
        <end position="20"/>
    </location>
</feature>
<dbReference type="Gene3D" id="2.40.30.170">
    <property type="match status" value="1"/>
</dbReference>
<dbReference type="NCBIfam" id="TIGR01730">
    <property type="entry name" value="RND_mfp"/>
    <property type="match status" value="1"/>
</dbReference>
<comment type="subcellular location">
    <subcellularLocation>
        <location evidence="1">Cell envelope</location>
    </subcellularLocation>
</comment>
<keyword evidence="3" id="KW-0813">Transport</keyword>
<accession>A0ABT5KQZ6</accession>
<reference evidence="10 11" key="1">
    <citation type="submission" date="2022-10" db="EMBL/GenBank/DDBJ databases">
        <title>paucibacter sp. hw8 Genome sequencing.</title>
        <authorList>
            <person name="Park S."/>
        </authorList>
    </citation>
    <scope>NUCLEOTIDE SEQUENCE [LARGE SCALE GENOMIC DNA]</scope>
    <source>
        <strain evidence="11">hw8</strain>
    </source>
</reference>
<dbReference type="PANTHER" id="PTHR30469:SF18">
    <property type="entry name" value="RESISTANCE-NODULATION-CELL DIVISION (RND) EFFLUX MEMBRANE FUSION PROTEIN-RELATED"/>
    <property type="match status" value="1"/>
</dbReference>
<dbReference type="InterPro" id="IPR058627">
    <property type="entry name" value="MdtA-like_C"/>
</dbReference>
<dbReference type="InterPro" id="IPR058624">
    <property type="entry name" value="MdtA-like_HH"/>
</dbReference>
<evidence type="ECO:0000256" key="5">
    <source>
        <dbReference type="SAM" id="MobiDB-lite"/>
    </source>
</evidence>
<evidence type="ECO:0000313" key="11">
    <source>
        <dbReference type="Proteomes" id="UP001219862"/>
    </source>
</evidence>
<evidence type="ECO:0000256" key="3">
    <source>
        <dbReference type="ARBA" id="ARBA00022448"/>
    </source>
</evidence>
<evidence type="ECO:0000259" key="9">
    <source>
        <dbReference type="Pfam" id="PF25967"/>
    </source>
</evidence>
<dbReference type="Proteomes" id="UP001219862">
    <property type="component" value="Unassembled WGS sequence"/>
</dbReference>
<dbReference type="Gene3D" id="1.10.287.470">
    <property type="entry name" value="Helix hairpin bin"/>
    <property type="match status" value="1"/>
</dbReference>
<evidence type="ECO:0000256" key="4">
    <source>
        <dbReference type="SAM" id="Coils"/>
    </source>
</evidence>
<keyword evidence="6" id="KW-1133">Transmembrane helix</keyword>
<feature type="domain" description="Multidrug resistance protein MdtA-like barrel-sandwich hybrid" evidence="8">
    <location>
        <begin position="110"/>
        <end position="241"/>
    </location>
</feature>